<dbReference type="Gene3D" id="3.10.20.340">
    <property type="entry name" value="ArgJ beta chain, C-terminal domain"/>
    <property type="match status" value="1"/>
</dbReference>
<keyword evidence="5 13" id="KW-0028">Amino-acid biosynthesis</keyword>
<feature type="binding site" evidence="13">
    <location>
        <position position="161"/>
    </location>
    <ligand>
        <name>substrate</name>
    </ligand>
</feature>
<feature type="binding site" evidence="13">
    <location>
        <position position="198"/>
    </location>
    <ligand>
        <name>substrate</name>
    </ligand>
</feature>
<dbReference type="NCBIfam" id="NF003802">
    <property type="entry name" value="PRK05388.1"/>
    <property type="match status" value="1"/>
</dbReference>
<dbReference type="CDD" id="cd02152">
    <property type="entry name" value="OAT"/>
    <property type="match status" value="1"/>
</dbReference>
<dbReference type="GO" id="GO:0004042">
    <property type="term" value="F:L-glutamate N-acetyltransferase activity"/>
    <property type="evidence" value="ECO:0007669"/>
    <property type="project" value="UniProtKB-UniRule"/>
</dbReference>
<proteinExistence type="inferred from homology"/>
<evidence type="ECO:0000313" key="15">
    <source>
        <dbReference type="Proteomes" id="UP001145069"/>
    </source>
</evidence>
<dbReference type="EMBL" id="JAMQKC010000005">
    <property type="protein sequence ID" value="MDC3416888.1"/>
    <property type="molecule type" value="Genomic_DNA"/>
</dbReference>
<protein>
    <recommendedName>
        <fullName evidence="13">Arginine biosynthesis bifunctional protein ArgJ</fullName>
    </recommendedName>
    <domain>
        <recommendedName>
            <fullName evidence="13">Glutamate N-acetyltransferase</fullName>
            <ecNumber evidence="13">2.3.1.35</ecNumber>
        </recommendedName>
        <alternativeName>
            <fullName evidence="13">Ornithine acetyltransferase</fullName>
            <shortName evidence="13">OATase</shortName>
        </alternativeName>
        <alternativeName>
            <fullName evidence="13">Ornithine transacetylase</fullName>
        </alternativeName>
    </domain>
    <domain>
        <recommendedName>
            <fullName evidence="13">Amino-acid acetyltransferase</fullName>
            <ecNumber evidence="13">2.3.1.1</ecNumber>
        </recommendedName>
        <alternativeName>
            <fullName evidence="13">N-acetylglutamate synthase</fullName>
            <shortName evidence="13">AGSase</shortName>
        </alternativeName>
    </domain>
    <component>
        <recommendedName>
            <fullName evidence="13">Arginine biosynthesis bifunctional protein ArgJ alpha chain</fullName>
        </recommendedName>
    </component>
    <component>
        <recommendedName>
            <fullName evidence="13">Arginine biosynthesis bifunctional protein ArgJ beta chain</fullName>
        </recommendedName>
    </component>
</protein>
<evidence type="ECO:0000256" key="4">
    <source>
        <dbReference type="ARBA" id="ARBA00022571"/>
    </source>
</evidence>
<evidence type="ECO:0000256" key="7">
    <source>
        <dbReference type="ARBA" id="ARBA00022813"/>
    </source>
</evidence>
<keyword evidence="4 13" id="KW-0055">Arginine biosynthesis</keyword>
<dbReference type="InterPro" id="IPR016117">
    <property type="entry name" value="ArgJ-like_dom_sf"/>
</dbReference>
<evidence type="ECO:0000256" key="1">
    <source>
        <dbReference type="ARBA" id="ARBA00004496"/>
    </source>
</evidence>
<comment type="subcellular location">
    <subcellularLocation>
        <location evidence="1 13">Cytoplasm</location>
    </subcellularLocation>
</comment>
<dbReference type="EC" id="2.3.1.35" evidence="13"/>
<feature type="active site" description="Nucleophile" evidence="13">
    <location>
        <position position="198"/>
    </location>
</feature>
<evidence type="ECO:0000256" key="8">
    <source>
        <dbReference type="ARBA" id="ARBA00023268"/>
    </source>
</evidence>
<evidence type="ECO:0000256" key="11">
    <source>
        <dbReference type="ARBA" id="ARBA00049439"/>
    </source>
</evidence>
<feature type="binding site" evidence="13">
    <location>
        <position position="406"/>
    </location>
    <ligand>
        <name>substrate</name>
    </ligand>
</feature>
<comment type="catalytic activity">
    <reaction evidence="10 13">
        <text>L-glutamate + acetyl-CoA = N-acetyl-L-glutamate + CoA + H(+)</text>
        <dbReference type="Rhea" id="RHEA:24292"/>
        <dbReference type="ChEBI" id="CHEBI:15378"/>
        <dbReference type="ChEBI" id="CHEBI:29985"/>
        <dbReference type="ChEBI" id="CHEBI:44337"/>
        <dbReference type="ChEBI" id="CHEBI:57287"/>
        <dbReference type="ChEBI" id="CHEBI:57288"/>
        <dbReference type="EC" id="2.3.1.1"/>
    </reaction>
</comment>
<keyword evidence="7 13" id="KW-0068">Autocatalytic cleavage</keyword>
<dbReference type="PANTHER" id="PTHR23100">
    <property type="entry name" value="ARGININE BIOSYNTHESIS BIFUNCTIONAL PROTEIN ARGJ"/>
    <property type="match status" value="1"/>
</dbReference>
<keyword evidence="9 13" id="KW-0012">Acyltransferase</keyword>
<evidence type="ECO:0000256" key="12">
    <source>
        <dbReference type="ARBA" id="ARBA00054976"/>
    </source>
</evidence>
<evidence type="ECO:0000256" key="9">
    <source>
        <dbReference type="ARBA" id="ARBA00023315"/>
    </source>
</evidence>
<dbReference type="InterPro" id="IPR002813">
    <property type="entry name" value="Arg_biosynth_ArgJ"/>
</dbReference>
<keyword evidence="13" id="KW-0963">Cytoplasm</keyword>
<feature type="binding site" evidence="13">
    <location>
        <position position="411"/>
    </location>
    <ligand>
        <name>substrate</name>
    </ligand>
</feature>
<dbReference type="FunFam" id="3.60.70.12:FF:000001">
    <property type="entry name" value="Arginine biosynthesis bifunctional protein ArgJ, chloroplastic"/>
    <property type="match status" value="1"/>
</dbReference>
<comment type="caution">
    <text evidence="14">The sequence shown here is derived from an EMBL/GenBank/DDBJ whole genome shotgun (WGS) entry which is preliminary data.</text>
</comment>
<keyword evidence="15" id="KW-1185">Reference proteome</keyword>
<name>A0A9X4AGA4_9BACI</name>
<dbReference type="PANTHER" id="PTHR23100:SF0">
    <property type="entry name" value="ARGININE BIOSYNTHESIS BIFUNCTIONAL PROTEIN ARGJ, MITOCHONDRIAL"/>
    <property type="match status" value="1"/>
</dbReference>
<comment type="function">
    <text evidence="12 13">Catalyzes two activities which are involved in the cyclic version of arginine biosynthesis: the synthesis of N-acetylglutamate from glutamate and acetyl-CoA as the acetyl donor, and of ornithine by transacetylation between N(2)-acetylornithine and glutamate.</text>
</comment>
<feature type="chain" id="PRO_5041026026" description="Arginine biosynthesis bifunctional protein ArgJ beta chain" evidence="13">
    <location>
        <begin position="198"/>
        <end position="411"/>
    </location>
</feature>
<feature type="site" description="Cleavage; by autolysis" evidence="13">
    <location>
        <begin position="197"/>
        <end position="198"/>
    </location>
</feature>
<evidence type="ECO:0000256" key="13">
    <source>
        <dbReference type="HAMAP-Rule" id="MF_01106"/>
    </source>
</evidence>
<reference evidence="14" key="1">
    <citation type="submission" date="2022-06" db="EMBL/GenBank/DDBJ databases">
        <title>Aquibacillus sp. a new bacterium isolated from soil saline samples.</title>
        <authorList>
            <person name="Galisteo C."/>
            <person name="De La Haba R."/>
            <person name="Sanchez-Porro C."/>
            <person name="Ventosa A."/>
        </authorList>
    </citation>
    <scope>NUCLEOTIDE SEQUENCE</scope>
    <source>
        <strain evidence="14">3ASR75-54</strain>
    </source>
</reference>
<dbReference type="Gene3D" id="3.60.70.12">
    <property type="entry name" value="L-amino peptidase D-ALA esterase/amidase"/>
    <property type="match status" value="1"/>
</dbReference>
<dbReference type="InterPro" id="IPR042195">
    <property type="entry name" value="ArgJ_beta_C"/>
</dbReference>
<dbReference type="Gene3D" id="3.30.2330.10">
    <property type="entry name" value="arginine biosynthesis bifunctional protein suprefamily"/>
    <property type="match status" value="1"/>
</dbReference>
<keyword evidence="8 13" id="KW-0511">Multifunctional enzyme</keyword>
<comment type="pathway">
    <text evidence="13">Amino-acid biosynthesis; L-arginine biosynthesis; L-ornithine and N-acetyl-L-glutamate from L-glutamate and N(2)-acetyl-L-ornithine (cyclic): step 1/1.</text>
</comment>
<dbReference type="AlphaFoldDB" id="A0A9X4AGA4"/>
<dbReference type="FunFam" id="3.30.2330.10:FF:000001">
    <property type="entry name" value="Arginine biosynthesis bifunctional protein ArgJ, mitochondrial"/>
    <property type="match status" value="1"/>
</dbReference>
<sequence length="411" mass="43606">MESNQLALQEKIYLLPNGNITTPKGYTAGGLHCGIRKSKLDLGWVYSEVPASAAGVYTTNLFQAAPLKVTQESIAKENKLQAIVCNSGIANACTGEQGLKDAYEMRQNFANVLGIEEHYAAVASTGLIGELLPMEKINQGIASINDEENAGPARFETAILTTDTKEKGMAIQFEIDGKTVSIGGAAKGSGMIHPNMATMLSFITTDAAVESQSLHTALKTITNKSFNMITVDGDTSTNDMVLVMANGQAENQPLNESHPEWQVFIEGLGLVCEMLAKEIARDGEGASKLVEVQVSGAVTDEAASAISKSIISSNLVKTAVHGADANWGRIITAIGYSGQQLDPTKVSIGLGTIPVVENGMPVPFSEEDAKAYLLKDTIVIYATLGDGNGKATAWGCDLSYDYVRINASYRT</sequence>
<feature type="chain" id="PRO_5041026027" description="Arginine biosynthesis bifunctional protein ArgJ alpha chain" evidence="13">
    <location>
        <begin position="1"/>
        <end position="197"/>
    </location>
</feature>
<dbReference type="GO" id="GO:0006592">
    <property type="term" value="P:ornithine biosynthetic process"/>
    <property type="evidence" value="ECO:0007669"/>
    <property type="project" value="TreeGrafter"/>
</dbReference>
<evidence type="ECO:0000256" key="3">
    <source>
        <dbReference type="ARBA" id="ARBA00011475"/>
    </source>
</evidence>
<feature type="binding site" evidence="13">
    <location>
        <position position="284"/>
    </location>
    <ligand>
        <name>substrate</name>
    </ligand>
</feature>
<feature type="site" description="Involved in the stabilization of negative charge on the oxyanion by the formation of the oxyanion hole" evidence="13">
    <location>
        <position position="125"/>
    </location>
</feature>
<evidence type="ECO:0000256" key="2">
    <source>
        <dbReference type="ARBA" id="ARBA00006774"/>
    </source>
</evidence>
<comment type="similarity">
    <text evidence="2 13">Belongs to the ArgJ family.</text>
</comment>
<evidence type="ECO:0000256" key="5">
    <source>
        <dbReference type="ARBA" id="ARBA00022605"/>
    </source>
</evidence>
<feature type="site" description="Involved in the stabilization of negative charge on the oxyanion by the formation of the oxyanion hole" evidence="13">
    <location>
        <position position="126"/>
    </location>
</feature>
<dbReference type="HAMAP" id="MF_01106">
    <property type="entry name" value="ArgJ"/>
    <property type="match status" value="1"/>
</dbReference>
<dbReference type="RefSeq" id="WP_272445923.1">
    <property type="nucleotide sequence ID" value="NZ_JAMQKC010000005.1"/>
</dbReference>
<dbReference type="EC" id="2.3.1.1" evidence="13"/>
<evidence type="ECO:0000313" key="14">
    <source>
        <dbReference type="EMBL" id="MDC3416888.1"/>
    </source>
</evidence>
<comment type="subunit">
    <text evidence="3 13">Heterotetramer of two alpha and two beta chains.</text>
</comment>
<feature type="binding site" evidence="13">
    <location>
        <position position="187"/>
    </location>
    <ligand>
        <name>substrate</name>
    </ligand>
</feature>
<dbReference type="GO" id="GO:0004358">
    <property type="term" value="F:L-glutamate N-acetyltransferase activity, acting on acetyl-L-ornithine as donor"/>
    <property type="evidence" value="ECO:0007669"/>
    <property type="project" value="UniProtKB-UniRule"/>
</dbReference>
<evidence type="ECO:0000256" key="6">
    <source>
        <dbReference type="ARBA" id="ARBA00022679"/>
    </source>
</evidence>
<dbReference type="FunFam" id="3.10.20.340:FF:000001">
    <property type="entry name" value="Arginine biosynthesis bifunctional protein ArgJ, chloroplastic"/>
    <property type="match status" value="1"/>
</dbReference>
<dbReference type="NCBIfam" id="TIGR00120">
    <property type="entry name" value="ArgJ"/>
    <property type="match status" value="1"/>
</dbReference>
<comment type="catalytic activity">
    <reaction evidence="11 13">
        <text>N(2)-acetyl-L-ornithine + L-glutamate = N-acetyl-L-glutamate + L-ornithine</text>
        <dbReference type="Rhea" id="RHEA:15349"/>
        <dbReference type="ChEBI" id="CHEBI:29985"/>
        <dbReference type="ChEBI" id="CHEBI:44337"/>
        <dbReference type="ChEBI" id="CHEBI:46911"/>
        <dbReference type="ChEBI" id="CHEBI:57805"/>
        <dbReference type="EC" id="2.3.1.35"/>
    </reaction>
</comment>
<evidence type="ECO:0000256" key="10">
    <source>
        <dbReference type="ARBA" id="ARBA00048372"/>
    </source>
</evidence>
<dbReference type="GO" id="GO:0006526">
    <property type="term" value="P:L-arginine biosynthetic process"/>
    <property type="evidence" value="ECO:0007669"/>
    <property type="project" value="UniProtKB-UniRule"/>
</dbReference>
<organism evidence="14 15">
    <name type="scientific">Aquibacillus salsiterrae</name>
    <dbReference type="NCBI Taxonomy" id="2950439"/>
    <lineage>
        <taxon>Bacteria</taxon>
        <taxon>Bacillati</taxon>
        <taxon>Bacillota</taxon>
        <taxon>Bacilli</taxon>
        <taxon>Bacillales</taxon>
        <taxon>Bacillaceae</taxon>
        <taxon>Aquibacillus</taxon>
    </lineage>
</organism>
<dbReference type="SUPFAM" id="SSF56266">
    <property type="entry name" value="DmpA/ArgJ-like"/>
    <property type="match status" value="1"/>
</dbReference>
<dbReference type="Proteomes" id="UP001145069">
    <property type="component" value="Unassembled WGS sequence"/>
</dbReference>
<accession>A0A9X4AGA4</accession>
<keyword evidence="6 13" id="KW-0808">Transferase</keyword>
<dbReference type="GO" id="GO:0005737">
    <property type="term" value="C:cytoplasm"/>
    <property type="evidence" value="ECO:0007669"/>
    <property type="project" value="UniProtKB-SubCell"/>
</dbReference>
<dbReference type="Pfam" id="PF01960">
    <property type="entry name" value="ArgJ"/>
    <property type="match status" value="1"/>
</dbReference>
<comment type="pathway">
    <text evidence="13">Amino-acid biosynthesis; L-arginine biosynthesis; N(2)-acetyl-L-ornithine from L-glutamate: step 1/4.</text>
</comment>
<gene>
    <name evidence="13 14" type="primary">argJ</name>
    <name evidence="14" type="ORF">NC799_08135</name>
</gene>